<evidence type="ECO:0000256" key="9">
    <source>
        <dbReference type="ARBA" id="ARBA00023239"/>
    </source>
</evidence>
<dbReference type="InterPro" id="IPR050161">
    <property type="entry name" value="Siro_Cobalamin_biosynth"/>
</dbReference>
<dbReference type="EMBL" id="JAEINI020000003">
    <property type="protein sequence ID" value="MCB5226443.1"/>
    <property type="molecule type" value="Genomic_DNA"/>
</dbReference>
<dbReference type="EC" id="1.3.1.76" evidence="14"/>
<dbReference type="PROSITE" id="PS00839">
    <property type="entry name" value="SUMT_1"/>
    <property type="match status" value="1"/>
</dbReference>
<dbReference type="CDD" id="cd11642">
    <property type="entry name" value="SUMT"/>
    <property type="match status" value="1"/>
</dbReference>
<evidence type="ECO:0000256" key="2">
    <source>
        <dbReference type="ARBA" id="ARBA00005879"/>
    </source>
</evidence>
<keyword evidence="4 14" id="KW-0489">Methyltransferase</keyword>
<evidence type="ECO:0000256" key="4">
    <source>
        <dbReference type="ARBA" id="ARBA00022603"/>
    </source>
</evidence>
<keyword evidence="14" id="KW-0597">Phosphoprotein</keyword>
<dbReference type="Gene3D" id="3.30.950.10">
    <property type="entry name" value="Methyltransferase, Cobalt-precorrin-4 Transmethylase, Domain 2"/>
    <property type="match status" value="1"/>
</dbReference>
<evidence type="ECO:0000256" key="11">
    <source>
        <dbReference type="ARBA" id="ARBA00023268"/>
    </source>
</evidence>
<evidence type="ECO:0000256" key="8">
    <source>
        <dbReference type="ARBA" id="ARBA00023027"/>
    </source>
</evidence>
<dbReference type="EC" id="2.1.1.107" evidence="14"/>
<dbReference type="Pfam" id="PF00590">
    <property type="entry name" value="TP_methylase"/>
    <property type="match status" value="1"/>
</dbReference>
<feature type="binding site" evidence="14">
    <location>
        <begin position="43"/>
        <end position="44"/>
    </location>
    <ligand>
        <name>NAD(+)</name>
        <dbReference type="ChEBI" id="CHEBI:57540"/>
    </ligand>
</feature>
<feature type="binding site" evidence="14">
    <location>
        <position position="306"/>
    </location>
    <ligand>
        <name>S-adenosyl-L-methionine</name>
        <dbReference type="ChEBI" id="CHEBI:59789"/>
    </ligand>
</feature>
<dbReference type="GO" id="GO:0043115">
    <property type="term" value="F:precorrin-2 dehydrogenase activity"/>
    <property type="evidence" value="ECO:0007669"/>
    <property type="project" value="UniProtKB-EC"/>
</dbReference>
<comment type="pathway">
    <text evidence="14">Cofactor biosynthesis; adenosylcobalamin biosynthesis; precorrin-2 from uroporphyrinogen III: step 1/1.</text>
</comment>
<dbReference type="InterPro" id="IPR012409">
    <property type="entry name" value="Sirohaem_synth"/>
</dbReference>
<evidence type="ECO:0000313" key="19">
    <source>
        <dbReference type="Proteomes" id="UP000633814"/>
    </source>
</evidence>
<dbReference type="PIRSF" id="PIRSF036426">
    <property type="entry name" value="Sirohaem_synth"/>
    <property type="match status" value="1"/>
</dbReference>
<dbReference type="NCBIfam" id="TIGR01470">
    <property type="entry name" value="cysG_Nterm"/>
    <property type="match status" value="1"/>
</dbReference>
<feature type="active site" description="Proton acceptor" evidence="14">
    <location>
        <position position="248"/>
    </location>
</feature>
<evidence type="ECO:0000256" key="12">
    <source>
        <dbReference type="ARBA" id="ARBA00025705"/>
    </source>
</evidence>
<comment type="catalytic activity">
    <reaction evidence="14">
        <text>uroporphyrinogen III + 2 S-adenosyl-L-methionine = precorrin-2 + 2 S-adenosyl-L-homocysteine + H(+)</text>
        <dbReference type="Rhea" id="RHEA:32459"/>
        <dbReference type="ChEBI" id="CHEBI:15378"/>
        <dbReference type="ChEBI" id="CHEBI:57308"/>
        <dbReference type="ChEBI" id="CHEBI:57856"/>
        <dbReference type="ChEBI" id="CHEBI:58827"/>
        <dbReference type="ChEBI" id="CHEBI:59789"/>
        <dbReference type="EC" id="2.1.1.107"/>
    </reaction>
</comment>
<evidence type="ECO:0000259" key="17">
    <source>
        <dbReference type="Pfam" id="PF10414"/>
    </source>
</evidence>
<comment type="catalytic activity">
    <reaction evidence="14">
        <text>siroheme + 2 H(+) = sirohydrochlorin + Fe(2+)</text>
        <dbReference type="Rhea" id="RHEA:24360"/>
        <dbReference type="ChEBI" id="CHEBI:15378"/>
        <dbReference type="ChEBI" id="CHEBI:29033"/>
        <dbReference type="ChEBI" id="CHEBI:58351"/>
        <dbReference type="ChEBI" id="CHEBI:60052"/>
        <dbReference type="EC" id="4.99.1.4"/>
    </reaction>
</comment>
<feature type="region of interest" description="Uroporphyrinogen-III C-methyltransferase" evidence="14">
    <location>
        <begin position="216"/>
        <end position="474"/>
    </location>
</feature>
<evidence type="ECO:0000256" key="14">
    <source>
        <dbReference type="HAMAP-Rule" id="MF_01646"/>
    </source>
</evidence>
<feature type="binding site" evidence="14">
    <location>
        <position position="412"/>
    </location>
    <ligand>
        <name>S-adenosyl-L-methionine</name>
        <dbReference type="ChEBI" id="CHEBI:59789"/>
    </ligand>
</feature>
<keyword evidence="10 14" id="KW-0627">Porphyrin biosynthesis</keyword>
<feature type="domain" description="Tetrapyrrole methylase" evidence="16">
    <location>
        <begin position="218"/>
        <end position="427"/>
    </location>
</feature>
<dbReference type="EC" id="4.99.1.4" evidence="14"/>
<comment type="similarity">
    <text evidence="2 15">Belongs to the precorrin methyltransferase family.</text>
</comment>
<evidence type="ECO:0000256" key="13">
    <source>
        <dbReference type="ARBA" id="ARBA00047561"/>
    </source>
</evidence>
<keyword evidence="3 14" id="KW-0169">Cobalamin biosynthesis</keyword>
<comment type="pathway">
    <text evidence="12 14">Porphyrin-containing compound metabolism; siroheme biosynthesis; precorrin-2 from uroporphyrinogen III: step 1/1.</text>
</comment>
<feature type="binding site" evidence="14">
    <location>
        <begin position="22"/>
        <end position="23"/>
    </location>
    <ligand>
        <name>NAD(+)</name>
        <dbReference type="ChEBI" id="CHEBI:57540"/>
    </ligand>
</feature>
<dbReference type="RefSeq" id="WP_226750536.1">
    <property type="nucleotide sequence ID" value="NZ_JAEINI020000003.1"/>
</dbReference>
<keyword evidence="9 14" id="KW-0456">Lyase</keyword>
<dbReference type="Gene3D" id="1.10.8.210">
    <property type="entry name" value="Sirohaem synthase, dimerisation domain"/>
    <property type="match status" value="1"/>
</dbReference>
<evidence type="ECO:0000256" key="3">
    <source>
        <dbReference type="ARBA" id="ARBA00022573"/>
    </source>
</evidence>
<dbReference type="InterPro" id="IPR006367">
    <property type="entry name" value="Sirohaem_synthase_N"/>
</dbReference>
<dbReference type="InterPro" id="IPR000878">
    <property type="entry name" value="4pyrrol_Mease"/>
</dbReference>
<feature type="active site" description="Proton donor" evidence="14">
    <location>
        <position position="270"/>
    </location>
</feature>
<dbReference type="NCBIfam" id="TIGR01469">
    <property type="entry name" value="cobA_cysG_Cterm"/>
    <property type="match status" value="1"/>
</dbReference>
<keyword evidence="8 14" id="KW-0520">NAD</keyword>
<dbReference type="Pfam" id="PF13241">
    <property type="entry name" value="NAD_binding_7"/>
    <property type="match status" value="1"/>
</dbReference>
<gene>
    <name evidence="14 18" type="primary">cysG</name>
    <name evidence="18" type="ORF">JAO78_006405</name>
</gene>
<dbReference type="Pfam" id="PF10414">
    <property type="entry name" value="CysG_dimeriser"/>
    <property type="match status" value="1"/>
</dbReference>
<evidence type="ECO:0000256" key="15">
    <source>
        <dbReference type="RuleBase" id="RU003960"/>
    </source>
</evidence>
<feature type="binding site" evidence="14">
    <location>
        <begin position="301"/>
        <end position="303"/>
    </location>
    <ligand>
        <name>S-adenosyl-L-methionine</name>
        <dbReference type="ChEBI" id="CHEBI:59789"/>
    </ligand>
</feature>
<feature type="region of interest" description="Precorrin-2 dehydrogenase / sirohydrochlorin ferrochelatase" evidence="14">
    <location>
        <begin position="1"/>
        <end position="203"/>
    </location>
</feature>
<evidence type="ECO:0000256" key="10">
    <source>
        <dbReference type="ARBA" id="ARBA00023244"/>
    </source>
</evidence>
<feature type="binding site" evidence="14">
    <location>
        <position position="383"/>
    </location>
    <ligand>
        <name>S-adenosyl-L-methionine</name>
        <dbReference type="ChEBI" id="CHEBI:59789"/>
    </ligand>
</feature>
<feature type="binding site" evidence="14">
    <location>
        <begin position="331"/>
        <end position="332"/>
    </location>
    <ligand>
        <name>S-adenosyl-L-methionine</name>
        <dbReference type="ChEBI" id="CHEBI:59789"/>
    </ligand>
</feature>
<comment type="pathway">
    <text evidence="1 14">Porphyrin-containing compound metabolism; siroheme biosynthesis; sirohydrochlorin from precorrin-2: step 1/1.</text>
</comment>
<sequence length="474" mass="51477">MQYLPLFVKLTDKPVLIVGGGSVALRKAGTLLTAGAKLTVISPEFAAEFIEWQQQGKAELITGYFSPELLDGKLLVIAATDNDSVNAAVFAAATARNMLANTVDDQPKCSFIFPSIIDRSPIIIAISSFGTAPVLARRLREKLETLLPQHLGPLAQLVGRFRDKVKAKFQGFAARRQFWEKVFDSDVVRDLEQNLPAQAEQRLDAMLQDQVPARQGEVWIVGAGPGDPELLTLKALQLMQQADVVVYDYLVSPDILELVRRDAERLCVGKKAGAHSVAQQETNALLIELALAGKKVCRLKGGDPFIFGRGGEEIEALLPHLIPFQVVPGVTAAAGCAAYAGIPLTHREHAQSVQFVTGHCRKDGDQPDWHSMSRSQQTLVIYMGILKAADIQAQLIAAGRHGNTPLAIVENGTRREQRVITGTLAELGSLVQQHQVVSPALLIIGEVVALQSQLHWFGQRPSAAVFAQPLTQLQ</sequence>
<dbReference type="Proteomes" id="UP000633814">
    <property type="component" value="Unassembled WGS sequence"/>
</dbReference>
<evidence type="ECO:0000256" key="1">
    <source>
        <dbReference type="ARBA" id="ARBA00005010"/>
    </source>
</evidence>
<proteinExistence type="inferred from homology"/>
<dbReference type="GO" id="GO:0051266">
    <property type="term" value="F:sirohydrochlorin ferrochelatase activity"/>
    <property type="evidence" value="ECO:0007669"/>
    <property type="project" value="UniProtKB-EC"/>
</dbReference>
<comment type="similarity">
    <text evidence="14">In the C-terminal section; belongs to the precorrin methyltransferase family.</text>
</comment>
<keyword evidence="5 14" id="KW-0808">Transferase</keyword>
<reference evidence="18 19" key="1">
    <citation type="submission" date="2021-10" db="EMBL/GenBank/DDBJ databases">
        <title>Alishewanella koreense sp. nov. isolated from seawater of southwestern coast in South Korea and the proposal for the reclassification of Rheinheimera perlucida and Rheinheimera tuosuensis as Arsukibacterium perlucida and Arsukibacterium tuosuensis.</title>
        <authorList>
            <person name="Kim K.H."/>
            <person name="Ruan W."/>
            <person name="Kim K.R."/>
            <person name="Baek J.H."/>
            <person name="Jeon C.O."/>
        </authorList>
    </citation>
    <scope>NUCLEOTIDE SEQUENCE [LARGE SCALE GENOMIC DNA]</scope>
    <source>
        <strain evidence="18 19">16-MA</strain>
    </source>
</reference>
<dbReference type="InterPro" id="IPR014777">
    <property type="entry name" value="4pyrrole_Mease_sub1"/>
</dbReference>
<keyword evidence="19" id="KW-1185">Reference proteome</keyword>
<keyword evidence="6 14" id="KW-0949">S-adenosyl-L-methionine</keyword>
<evidence type="ECO:0000259" key="16">
    <source>
        <dbReference type="Pfam" id="PF00590"/>
    </source>
</evidence>
<dbReference type="Gene3D" id="3.30.160.110">
    <property type="entry name" value="Siroheme synthase, domain 2"/>
    <property type="match status" value="1"/>
</dbReference>
<dbReference type="InterPro" id="IPR037115">
    <property type="entry name" value="Sirohaem_synt_dimer_dom_sf"/>
</dbReference>
<dbReference type="HAMAP" id="MF_01646">
    <property type="entry name" value="Siroheme_synth"/>
    <property type="match status" value="1"/>
</dbReference>
<dbReference type="SUPFAM" id="SSF75615">
    <property type="entry name" value="Siroheme synthase middle domains-like"/>
    <property type="match status" value="1"/>
</dbReference>
<dbReference type="Gene3D" id="3.40.50.720">
    <property type="entry name" value="NAD(P)-binding Rossmann-like Domain"/>
    <property type="match status" value="1"/>
</dbReference>
<dbReference type="InterPro" id="IPR003043">
    <property type="entry name" value="Uropor_MeTrfase_CS"/>
</dbReference>
<dbReference type="Gene3D" id="3.40.1010.10">
    <property type="entry name" value="Cobalt-precorrin-4 Transmethylase, Domain 1"/>
    <property type="match status" value="1"/>
</dbReference>
<feature type="domain" description="Sirohaem synthase dimerisation" evidence="17">
    <location>
        <begin position="150"/>
        <end position="207"/>
    </location>
</feature>
<dbReference type="InterPro" id="IPR036291">
    <property type="entry name" value="NAD(P)-bd_dom_sf"/>
</dbReference>
<dbReference type="InterPro" id="IPR014776">
    <property type="entry name" value="4pyrrole_Mease_sub2"/>
</dbReference>
<dbReference type="NCBIfam" id="NF004790">
    <property type="entry name" value="PRK06136.1"/>
    <property type="match status" value="1"/>
</dbReference>
<comment type="pathway">
    <text evidence="14">Porphyrin-containing compound metabolism; siroheme biosynthesis; siroheme from sirohydrochlorin: step 1/1.</text>
</comment>
<evidence type="ECO:0000256" key="7">
    <source>
        <dbReference type="ARBA" id="ARBA00023002"/>
    </source>
</evidence>
<dbReference type="PROSITE" id="PS00840">
    <property type="entry name" value="SUMT_2"/>
    <property type="match status" value="1"/>
</dbReference>
<comment type="catalytic activity">
    <reaction evidence="13 14">
        <text>precorrin-2 + NAD(+) = sirohydrochlorin + NADH + 2 H(+)</text>
        <dbReference type="Rhea" id="RHEA:15613"/>
        <dbReference type="ChEBI" id="CHEBI:15378"/>
        <dbReference type="ChEBI" id="CHEBI:57540"/>
        <dbReference type="ChEBI" id="CHEBI:57945"/>
        <dbReference type="ChEBI" id="CHEBI:58351"/>
        <dbReference type="ChEBI" id="CHEBI:58827"/>
        <dbReference type="EC" id="1.3.1.76"/>
    </reaction>
</comment>
<organism evidence="18 19">
    <name type="scientific">Alishewanella maricola</name>
    <dbReference type="NCBI Taxonomy" id="2795740"/>
    <lineage>
        <taxon>Bacteria</taxon>
        <taxon>Pseudomonadati</taxon>
        <taxon>Pseudomonadota</taxon>
        <taxon>Gammaproteobacteria</taxon>
        <taxon>Alteromonadales</taxon>
        <taxon>Alteromonadaceae</taxon>
        <taxon>Alishewanella</taxon>
    </lineage>
</organism>
<comment type="similarity">
    <text evidence="14">In the N-terminal section; belongs to the precorrin-2 dehydrogenase / sirohydrochlorin ferrochelatase family.</text>
</comment>
<comment type="pathway">
    <text evidence="14">Cofactor biosynthesis; adenosylcobalamin biosynthesis; sirohydrochlorin from precorrin-2: step 1/1.</text>
</comment>
<protein>
    <recommendedName>
        <fullName evidence="14">Siroheme synthase</fullName>
    </recommendedName>
    <domain>
        <recommendedName>
            <fullName evidence="14">Uroporphyrinogen-III C-methyltransferase</fullName>
            <shortName evidence="14">Urogen III methylase</shortName>
            <ecNumber evidence="14">2.1.1.107</ecNumber>
        </recommendedName>
        <alternativeName>
            <fullName evidence="14">SUMT</fullName>
        </alternativeName>
        <alternativeName>
            <fullName evidence="14">Uroporphyrinogen III methylase</fullName>
            <shortName evidence="14">UROM</shortName>
        </alternativeName>
    </domain>
    <domain>
        <recommendedName>
            <fullName evidence="14">Precorrin-2 dehydrogenase</fullName>
            <ecNumber evidence="14">1.3.1.76</ecNumber>
        </recommendedName>
    </domain>
    <domain>
        <recommendedName>
            <fullName evidence="14">Sirohydrochlorin ferrochelatase</fullName>
            <ecNumber evidence="14">4.99.1.4</ecNumber>
        </recommendedName>
    </domain>
</protein>
<comment type="function">
    <text evidence="14">Multifunctional enzyme that catalyzes the SAM-dependent methylations of uroporphyrinogen III at position C-2 and C-7 to form precorrin-2 via precorrin-1. Then it catalyzes the NAD-dependent ring dehydrogenation of precorrin-2 to yield sirohydrochlorin. Finally, it catalyzes the ferrochelation of sirohydrochlorin to yield siroheme.</text>
</comment>
<keyword evidence="7 14" id="KW-0560">Oxidoreductase</keyword>
<dbReference type="InterPro" id="IPR035996">
    <property type="entry name" value="4pyrrol_Methylase_sf"/>
</dbReference>
<feature type="binding site" evidence="14">
    <location>
        <position position="225"/>
    </location>
    <ligand>
        <name>S-adenosyl-L-methionine</name>
        <dbReference type="ChEBI" id="CHEBI:59789"/>
    </ligand>
</feature>
<dbReference type="GO" id="GO:0032259">
    <property type="term" value="P:methylation"/>
    <property type="evidence" value="ECO:0007669"/>
    <property type="project" value="UniProtKB-KW"/>
</dbReference>
<dbReference type="InterPro" id="IPR006366">
    <property type="entry name" value="CobA/CysG_C"/>
</dbReference>
<evidence type="ECO:0000313" key="18">
    <source>
        <dbReference type="EMBL" id="MCB5226443.1"/>
    </source>
</evidence>
<evidence type="ECO:0000256" key="5">
    <source>
        <dbReference type="ARBA" id="ARBA00022679"/>
    </source>
</evidence>
<dbReference type="NCBIfam" id="NF007922">
    <property type="entry name" value="PRK10637.1"/>
    <property type="match status" value="1"/>
</dbReference>
<dbReference type="SUPFAM" id="SSF53790">
    <property type="entry name" value="Tetrapyrrole methylase"/>
    <property type="match status" value="1"/>
</dbReference>
<accession>A0ABS8C290</accession>
<dbReference type="PANTHER" id="PTHR45790:SF1">
    <property type="entry name" value="SIROHEME SYNTHASE"/>
    <property type="match status" value="1"/>
</dbReference>
<dbReference type="SUPFAM" id="SSF51735">
    <property type="entry name" value="NAD(P)-binding Rossmann-fold domains"/>
    <property type="match status" value="1"/>
</dbReference>
<feature type="modified residue" description="Phosphoserine" evidence="14">
    <location>
        <position position="128"/>
    </location>
</feature>
<dbReference type="InterPro" id="IPR019478">
    <property type="entry name" value="Sirohaem_synthase_dimer_dom"/>
</dbReference>
<dbReference type="GO" id="GO:0004851">
    <property type="term" value="F:uroporphyrin-III C-methyltransferase activity"/>
    <property type="evidence" value="ECO:0007669"/>
    <property type="project" value="UniProtKB-EC"/>
</dbReference>
<comment type="caution">
    <text evidence="18">The sequence shown here is derived from an EMBL/GenBank/DDBJ whole genome shotgun (WGS) entry which is preliminary data.</text>
</comment>
<keyword evidence="11 14" id="KW-0511">Multifunctional enzyme</keyword>
<dbReference type="PANTHER" id="PTHR45790">
    <property type="entry name" value="SIROHEME SYNTHASE-RELATED"/>
    <property type="match status" value="1"/>
</dbReference>
<name>A0ABS8C290_9ALTE</name>
<evidence type="ECO:0000256" key="6">
    <source>
        <dbReference type="ARBA" id="ARBA00022691"/>
    </source>
</evidence>